<evidence type="ECO:0008006" key="5">
    <source>
        <dbReference type="Google" id="ProtNLM"/>
    </source>
</evidence>
<comment type="caution">
    <text evidence="3">The sequence shown here is derived from an EMBL/GenBank/DDBJ whole genome shotgun (WGS) entry which is preliminary data.</text>
</comment>
<feature type="coiled-coil region" evidence="1">
    <location>
        <begin position="64"/>
        <end position="95"/>
    </location>
</feature>
<keyword evidence="1" id="KW-0175">Coiled coil</keyword>
<accession>A0A326RM15</accession>
<proteinExistence type="predicted"/>
<reference evidence="3 4" key="1">
    <citation type="submission" date="2018-06" db="EMBL/GenBank/DDBJ databases">
        <title>Genomic Encyclopedia of Archaeal and Bacterial Type Strains, Phase II (KMG-II): from individual species to whole genera.</title>
        <authorList>
            <person name="Goeker M."/>
        </authorList>
    </citation>
    <scope>NUCLEOTIDE SEQUENCE [LARGE SCALE GENOMIC DNA]</scope>
    <source>
        <strain evidence="3 4">T4</strain>
    </source>
</reference>
<name>A0A326RM15_9BACT</name>
<organism evidence="3 4">
    <name type="scientific">Algoriphagus aquaeductus</name>
    <dbReference type="NCBI Taxonomy" id="475299"/>
    <lineage>
        <taxon>Bacteria</taxon>
        <taxon>Pseudomonadati</taxon>
        <taxon>Bacteroidota</taxon>
        <taxon>Cytophagia</taxon>
        <taxon>Cytophagales</taxon>
        <taxon>Cyclobacteriaceae</taxon>
        <taxon>Algoriphagus</taxon>
    </lineage>
</organism>
<protein>
    <recommendedName>
        <fullName evidence="5">Restriction endonuclease</fullName>
    </recommendedName>
</protein>
<keyword evidence="2" id="KW-0812">Transmembrane</keyword>
<evidence type="ECO:0000256" key="1">
    <source>
        <dbReference type="SAM" id="Coils"/>
    </source>
</evidence>
<evidence type="ECO:0000256" key="2">
    <source>
        <dbReference type="SAM" id="Phobius"/>
    </source>
</evidence>
<dbReference type="Proteomes" id="UP000248917">
    <property type="component" value="Unassembled WGS sequence"/>
</dbReference>
<sequence>MPRMLPISLIILGGILLVSGIVLLVKSKSIRNESLTQAIAAVKADGVLTPKEEKLIREIAISEGKDAELAIRQIKSELEESEEDSETELIDVNQKAGLDFEKFVVQKFDKKFFKIRNWAGDKFVDGRYADTTTQPDIQLSLILRGQSYPLAVECKWRSESKGDYIRFANEGQLERYKAFAAKENQPVFIVLGIGGKASDPAALYILPVQELTKPYISKDRIGKYKKKIDADFFFDQETNRLR</sequence>
<feature type="transmembrane region" description="Helical" evidence="2">
    <location>
        <begin position="6"/>
        <end position="25"/>
    </location>
</feature>
<dbReference type="EMBL" id="QKTX01000012">
    <property type="protein sequence ID" value="PZV80322.1"/>
    <property type="molecule type" value="Genomic_DNA"/>
</dbReference>
<gene>
    <name evidence="3" type="ORF">CLV31_11289</name>
</gene>
<keyword evidence="2" id="KW-1133">Transmembrane helix</keyword>
<keyword evidence="4" id="KW-1185">Reference proteome</keyword>
<dbReference type="AlphaFoldDB" id="A0A326RM15"/>
<keyword evidence="2" id="KW-0472">Membrane</keyword>
<evidence type="ECO:0000313" key="3">
    <source>
        <dbReference type="EMBL" id="PZV80322.1"/>
    </source>
</evidence>
<evidence type="ECO:0000313" key="4">
    <source>
        <dbReference type="Proteomes" id="UP000248917"/>
    </source>
</evidence>